<keyword evidence="7 15" id="KW-0328">Glycosyltransferase</keyword>
<dbReference type="Proteomes" id="UP000663720">
    <property type="component" value="Chromosome"/>
</dbReference>
<dbReference type="InterPro" id="IPR005904">
    <property type="entry name" value="Hxn_phspho_trans"/>
</dbReference>
<comment type="pathway">
    <text evidence="3 15">Purine metabolism; IMP biosynthesis via salvage pathway; IMP from hypoxanthine: step 1/1.</text>
</comment>
<gene>
    <name evidence="17" type="primary">hpt</name>
    <name evidence="17" type="ORF">dnl_50760</name>
</gene>
<dbReference type="NCBIfam" id="TIGR01203">
    <property type="entry name" value="HGPRTase"/>
    <property type="match status" value="1"/>
</dbReference>
<dbReference type="Pfam" id="PF00156">
    <property type="entry name" value="Pribosyltran"/>
    <property type="match status" value="1"/>
</dbReference>
<keyword evidence="8 15" id="KW-0808">Transferase</keyword>
<dbReference type="GO" id="GO:0046100">
    <property type="term" value="P:hypoxanthine metabolic process"/>
    <property type="evidence" value="ECO:0007669"/>
    <property type="project" value="TreeGrafter"/>
</dbReference>
<keyword evidence="6 15" id="KW-0963">Cytoplasm</keyword>
<evidence type="ECO:0000256" key="14">
    <source>
        <dbReference type="ARBA" id="ARBA00049402"/>
    </source>
</evidence>
<evidence type="ECO:0000256" key="13">
    <source>
        <dbReference type="ARBA" id="ARBA00048811"/>
    </source>
</evidence>
<evidence type="ECO:0000256" key="12">
    <source>
        <dbReference type="ARBA" id="ARBA00022842"/>
    </source>
</evidence>
<evidence type="ECO:0000259" key="16">
    <source>
        <dbReference type="Pfam" id="PF00156"/>
    </source>
</evidence>
<protein>
    <recommendedName>
        <fullName evidence="5 15">Hypoxanthine phosphoribosyltransferase</fullName>
        <ecNumber evidence="5 15">2.4.2.8</ecNumber>
    </recommendedName>
</protein>
<dbReference type="SUPFAM" id="SSF53271">
    <property type="entry name" value="PRTase-like"/>
    <property type="match status" value="1"/>
</dbReference>
<dbReference type="Gene3D" id="3.40.50.2020">
    <property type="match status" value="1"/>
</dbReference>
<dbReference type="GO" id="GO:0005829">
    <property type="term" value="C:cytosol"/>
    <property type="evidence" value="ECO:0007669"/>
    <property type="project" value="TreeGrafter"/>
</dbReference>
<evidence type="ECO:0000256" key="4">
    <source>
        <dbReference type="ARBA" id="ARBA00008391"/>
    </source>
</evidence>
<dbReference type="InterPro" id="IPR050408">
    <property type="entry name" value="HGPRT"/>
</dbReference>
<keyword evidence="9 15" id="KW-0479">Metal-binding</keyword>
<evidence type="ECO:0000256" key="2">
    <source>
        <dbReference type="ARBA" id="ARBA00004496"/>
    </source>
</evidence>
<evidence type="ECO:0000256" key="7">
    <source>
        <dbReference type="ARBA" id="ARBA00022676"/>
    </source>
</evidence>
<evidence type="ECO:0000256" key="8">
    <source>
        <dbReference type="ARBA" id="ARBA00022679"/>
    </source>
</evidence>
<dbReference type="InterPro" id="IPR000836">
    <property type="entry name" value="PRTase_dom"/>
</dbReference>
<evidence type="ECO:0000256" key="11">
    <source>
        <dbReference type="ARBA" id="ARBA00022741"/>
    </source>
</evidence>
<evidence type="ECO:0000256" key="1">
    <source>
        <dbReference type="ARBA" id="ARBA00001946"/>
    </source>
</evidence>
<dbReference type="GO" id="GO:0032264">
    <property type="term" value="P:IMP salvage"/>
    <property type="evidence" value="ECO:0007669"/>
    <property type="project" value="TreeGrafter"/>
</dbReference>
<comment type="cofactor">
    <cofactor evidence="1 15">
        <name>Mg(2+)</name>
        <dbReference type="ChEBI" id="CHEBI:18420"/>
    </cofactor>
</comment>
<name>A0A975GIT3_9BACT</name>
<dbReference type="EMBL" id="CP061799">
    <property type="protein sequence ID" value="QTA82694.1"/>
    <property type="molecule type" value="Genomic_DNA"/>
</dbReference>
<keyword evidence="10 15" id="KW-0660">Purine salvage</keyword>
<evidence type="ECO:0000256" key="3">
    <source>
        <dbReference type="ARBA" id="ARBA00004669"/>
    </source>
</evidence>
<keyword evidence="18" id="KW-1185">Reference proteome</keyword>
<accession>A0A975GIT3</accession>
<dbReference type="GO" id="GO:0052657">
    <property type="term" value="F:guanine phosphoribosyltransferase activity"/>
    <property type="evidence" value="ECO:0007669"/>
    <property type="project" value="UniProtKB-ARBA"/>
</dbReference>
<dbReference type="GO" id="GO:0006178">
    <property type="term" value="P:guanine salvage"/>
    <property type="evidence" value="ECO:0007669"/>
    <property type="project" value="TreeGrafter"/>
</dbReference>
<dbReference type="KEGG" id="dli:dnl_50760"/>
<evidence type="ECO:0000256" key="15">
    <source>
        <dbReference type="RuleBase" id="RU364099"/>
    </source>
</evidence>
<dbReference type="GO" id="GO:0006166">
    <property type="term" value="P:purine ribonucleoside salvage"/>
    <property type="evidence" value="ECO:0007669"/>
    <property type="project" value="UniProtKB-KW"/>
</dbReference>
<reference evidence="17" key="1">
    <citation type="journal article" date="2021" name="Microb. Physiol.">
        <title>Proteogenomic Insights into the Physiology of Marine, Sulfate-Reducing, Filamentous Desulfonema limicola and Desulfonema magnum.</title>
        <authorList>
            <person name="Schnaars V."/>
            <person name="Wohlbrand L."/>
            <person name="Scheve S."/>
            <person name="Hinrichs C."/>
            <person name="Reinhardt R."/>
            <person name="Rabus R."/>
        </authorList>
    </citation>
    <scope>NUCLEOTIDE SEQUENCE</scope>
    <source>
        <strain evidence="17">5ac10</strain>
    </source>
</reference>
<dbReference type="CDD" id="cd06223">
    <property type="entry name" value="PRTases_typeI"/>
    <property type="match status" value="1"/>
</dbReference>
<keyword evidence="12 15" id="KW-0460">Magnesium</keyword>
<keyword evidence="11 15" id="KW-0547">Nucleotide-binding</keyword>
<organism evidence="17 18">
    <name type="scientific">Desulfonema limicola</name>
    <dbReference type="NCBI Taxonomy" id="45656"/>
    <lineage>
        <taxon>Bacteria</taxon>
        <taxon>Pseudomonadati</taxon>
        <taxon>Thermodesulfobacteriota</taxon>
        <taxon>Desulfobacteria</taxon>
        <taxon>Desulfobacterales</taxon>
        <taxon>Desulfococcaceae</taxon>
        <taxon>Desulfonema</taxon>
    </lineage>
</organism>
<evidence type="ECO:0000256" key="5">
    <source>
        <dbReference type="ARBA" id="ARBA00011895"/>
    </source>
</evidence>
<comment type="subcellular location">
    <subcellularLocation>
        <location evidence="2 15">Cytoplasm</location>
    </subcellularLocation>
</comment>
<dbReference type="GO" id="GO:0004422">
    <property type="term" value="F:hypoxanthine phosphoribosyltransferase activity"/>
    <property type="evidence" value="ECO:0007669"/>
    <property type="project" value="InterPro"/>
</dbReference>
<comment type="catalytic activity">
    <reaction evidence="13">
        <text>GMP + diphosphate = guanine + 5-phospho-alpha-D-ribose 1-diphosphate</text>
        <dbReference type="Rhea" id="RHEA:25424"/>
        <dbReference type="ChEBI" id="CHEBI:16235"/>
        <dbReference type="ChEBI" id="CHEBI:33019"/>
        <dbReference type="ChEBI" id="CHEBI:58017"/>
        <dbReference type="ChEBI" id="CHEBI:58115"/>
        <dbReference type="EC" id="2.4.2.8"/>
    </reaction>
    <physiologicalReaction direction="right-to-left" evidence="13">
        <dbReference type="Rhea" id="RHEA:25426"/>
    </physiologicalReaction>
</comment>
<dbReference type="FunFam" id="3.40.50.2020:FF:000006">
    <property type="entry name" value="Hypoxanthine phosphoribosyltransferase"/>
    <property type="match status" value="1"/>
</dbReference>
<evidence type="ECO:0000256" key="10">
    <source>
        <dbReference type="ARBA" id="ARBA00022726"/>
    </source>
</evidence>
<dbReference type="RefSeq" id="WP_207688586.1">
    <property type="nucleotide sequence ID" value="NZ_CP061799.1"/>
</dbReference>
<dbReference type="AlphaFoldDB" id="A0A975GIT3"/>
<evidence type="ECO:0000313" key="18">
    <source>
        <dbReference type="Proteomes" id="UP000663720"/>
    </source>
</evidence>
<dbReference type="GO" id="GO:0000166">
    <property type="term" value="F:nucleotide binding"/>
    <property type="evidence" value="ECO:0007669"/>
    <property type="project" value="UniProtKB-KW"/>
</dbReference>
<dbReference type="EC" id="2.4.2.8" evidence="5 15"/>
<feature type="domain" description="Phosphoribosyltransferase" evidence="16">
    <location>
        <begin position="8"/>
        <end position="157"/>
    </location>
</feature>
<dbReference type="GO" id="GO:0032263">
    <property type="term" value="P:GMP salvage"/>
    <property type="evidence" value="ECO:0007669"/>
    <property type="project" value="TreeGrafter"/>
</dbReference>
<evidence type="ECO:0000313" key="17">
    <source>
        <dbReference type="EMBL" id="QTA82694.1"/>
    </source>
</evidence>
<dbReference type="InterPro" id="IPR029057">
    <property type="entry name" value="PRTase-like"/>
</dbReference>
<comment type="catalytic activity">
    <reaction evidence="14">
        <text>IMP + diphosphate = hypoxanthine + 5-phospho-alpha-D-ribose 1-diphosphate</text>
        <dbReference type="Rhea" id="RHEA:17973"/>
        <dbReference type="ChEBI" id="CHEBI:17368"/>
        <dbReference type="ChEBI" id="CHEBI:33019"/>
        <dbReference type="ChEBI" id="CHEBI:58017"/>
        <dbReference type="ChEBI" id="CHEBI:58053"/>
        <dbReference type="EC" id="2.4.2.8"/>
    </reaction>
    <physiologicalReaction direction="right-to-left" evidence="14">
        <dbReference type="Rhea" id="RHEA:17975"/>
    </physiologicalReaction>
</comment>
<proteinExistence type="inferred from homology"/>
<dbReference type="PANTHER" id="PTHR43340:SF1">
    <property type="entry name" value="HYPOXANTHINE PHOSPHORIBOSYLTRANSFERASE"/>
    <property type="match status" value="1"/>
</dbReference>
<comment type="similarity">
    <text evidence="4 15">Belongs to the purine/pyrimidine phosphoribosyltransferase family.</text>
</comment>
<evidence type="ECO:0000256" key="9">
    <source>
        <dbReference type="ARBA" id="ARBA00022723"/>
    </source>
</evidence>
<evidence type="ECO:0000256" key="6">
    <source>
        <dbReference type="ARBA" id="ARBA00022490"/>
    </source>
</evidence>
<dbReference type="PANTHER" id="PTHR43340">
    <property type="entry name" value="HYPOXANTHINE-GUANINE PHOSPHORIBOSYLTRANSFERASE"/>
    <property type="match status" value="1"/>
</dbReference>
<sequence>MSDLISVLNKNEIAQSVFSTAQKISSDFKNRELVMVGVLKGAFIFLSDLVRNLTIPVTIDFVSTSSYGSGTSSSGQIKLTKEIEIDINKKNVIIVEDIVDTGLTVAFLIHYLKSLGAEKVKICTLIDKQERRETDVKVDYACHVVKEGFLVGYGLDYAEKYRELSEIYHLKL</sequence>
<dbReference type="GO" id="GO:0000287">
    <property type="term" value="F:magnesium ion binding"/>
    <property type="evidence" value="ECO:0007669"/>
    <property type="project" value="TreeGrafter"/>
</dbReference>